<organism evidence="10 11">
    <name type="scientific">Candidatus Sungbacteria bacterium RIFCSPHIGHO2_02_FULL_49_12</name>
    <dbReference type="NCBI Taxonomy" id="1802271"/>
    <lineage>
        <taxon>Bacteria</taxon>
        <taxon>Candidatus Sungiibacteriota</taxon>
    </lineage>
</organism>
<dbReference type="STRING" id="1802271.A3C11_00765"/>
<feature type="transmembrane region" description="Helical" evidence="8">
    <location>
        <begin position="387"/>
        <end position="411"/>
    </location>
</feature>
<name>A0A1G2KPC1_9BACT</name>
<protein>
    <recommendedName>
        <fullName evidence="8">Probable lipid II flippase MurJ</fullName>
    </recommendedName>
</protein>
<gene>
    <name evidence="8" type="primary">murJ</name>
    <name evidence="10" type="ORF">A3C11_00765</name>
</gene>
<evidence type="ECO:0000256" key="1">
    <source>
        <dbReference type="ARBA" id="ARBA00004651"/>
    </source>
</evidence>
<dbReference type="NCBIfam" id="TIGR01695">
    <property type="entry name" value="murJ_mviN"/>
    <property type="match status" value="1"/>
</dbReference>
<feature type="transmembrane region" description="Helical" evidence="8">
    <location>
        <begin position="191"/>
        <end position="214"/>
    </location>
</feature>
<dbReference type="Proteomes" id="UP000177362">
    <property type="component" value="Unassembled WGS sequence"/>
</dbReference>
<dbReference type="GO" id="GO:0005886">
    <property type="term" value="C:plasma membrane"/>
    <property type="evidence" value="ECO:0007669"/>
    <property type="project" value="UniProtKB-SubCell"/>
</dbReference>
<dbReference type="PRINTS" id="PR01806">
    <property type="entry name" value="VIRFACTRMVIN"/>
</dbReference>
<evidence type="ECO:0000256" key="7">
    <source>
        <dbReference type="ARBA" id="ARBA00023136"/>
    </source>
</evidence>
<dbReference type="InterPro" id="IPR004268">
    <property type="entry name" value="MurJ"/>
</dbReference>
<keyword evidence="6 8" id="KW-1133">Transmembrane helix</keyword>
<keyword evidence="7 8" id="KW-0472">Membrane</keyword>
<proteinExistence type="inferred from homology"/>
<sequence length="566" mass="61510">MVLRLLQKEIPSIHGAAFLIGAAGLLSRILGVVRDRLLAAHFGASRALDVYYASFQIPDLLFTVFLIGAASAAIIPLFLQYDKENPQKAQLLIGGLLTLFSLGAAVVALLAFFAAPLLVRFIAPGFSAAEHDVMQQMTRIMMLSPIFLGVSNILSSVMQAKRQFIAFALTGIVYNIGIIAGVVFLVPFFGFIGLAAGVVLGAFLHMTIQIPVLIKIRFWPLFRGWSQMPGLKSVFALSLPRVFALSINQLIVIVLVSLGSFLSAGSIAIFQFSNNLRYLPIGIIGVSYAIAVFPRLTSAALKNSKEVFYEDISAMVETILFWIIPLAFFTVVLRAYIVRAALGAGYFNWDDTRLTAAVLAILAIAMIGECLTPLFIRAFYALGNTKLPFLVSLMTASVVISSAPFLLSLFVRHRLSGRFMAGLLKVGDLPGAPVLGLAMALALGTLIESILLGVGLTFHMKKFFHGSVKNGLFLAIFRIILAAGISSTFCYGVLNFVSAWVSDSHLWGVLVRVLVPFIVSALLYCWMMYIMGSEEVRSVIATFRQKLFRGAMPPTTLDQQGDSSVR</sequence>
<evidence type="ECO:0000256" key="4">
    <source>
        <dbReference type="ARBA" id="ARBA00022960"/>
    </source>
</evidence>
<reference evidence="10 11" key="1">
    <citation type="journal article" date="2016" name="Nat. Commun.">
        <title>Thousands of microbial genomes shed light on interconnected biogeochemical processes in an aquifer system.</title>
        <authorList>
            <person name="Anantharaman K."/>
            <person name="Brown C.T."/>
            <person name="Hug L.A."/>
            <person name="Sharon I."/>
            <person name="Castelle C.J."/>
            <person name="Probst A.J."/>
            <person name="Thomas B.C."/>
            <person name="Singh A."/>
            <person name="Wilkins M.J."/>
            <person name="Karaoz U."/>
            <person name="Brodie E.L."/>
            <person name="Williams K.H."/>
            <person name="Hubbard S.S."/>
            <person name="Banfield J.F."/>
        </authorList>
    </citation>
    <scope>NUCLEOTIDE SEQUENCE [LARGE SCALE GENOMIC DNA]</scope>
</reference>
<dbReference type="PIRSF" id="PIRSF002869">
    <property type="entry name" value="MviN"/>
    <property type="match status" value="1"/>
</dbReference>
<keyword evidence="8 9" id="KW-0813">Transport</keyword>
<comment type="pathway">
    <text evidence="8">Cell wall biogenesis; peptidoglycan biosynthesis.</text>
</comment>
<evidence type="ECO:0000256" key="9">
    <source>
        <dbReference type="PIRNR" id="PIRNR002869"/>
    </source>
</evidence>
<feature type="transmembrane region" description="Helical" evidence="8">
    <location>
        <begin position="164"/>
        <end position="185"/>
    </location>
</feature>
<keyword evidence="5 8" id="KW-0573">Peptidoglycan synthesis</keyword>
<feature type="transmembrane region" description="Helical" evidence="8">
    <location>
        <begin position="471"/>
        <end position="494"/>
    </location>
</feature>
<feature type="transmembrane region" description="Helical" evidence="8">
    <location>
        <begin position="278"/>
        <end position="298"/>
    </location>
</feature>
<feature type="transmembrane region" description="Helical" evidence="8">
    <location>
        <begin position="139"/>
        <end position="157"/>
    </location>
</feature>
<evidence type="ECO:0000256" key="8">
    <source>
        <dbReference type="HAMAP-Rule" id="MF_02078"/>
    </source>
</evidence>
<dbReference type="PANTHER" id="PTHR47019:SF1">
    <property type="entry name" value="LIPID II FLIPPASE MURJ"/>
    <property type="match status" value="1"/>
</dbReference>
<feature type="transmembrane region" description="Helical" evidence="8">
    <location>
        <begin position="91"/>
        <end position="119"/>
    </location>
</feature>
<evidence type="ECO:0000256" key="3">
    <source>
        <dbReference type="ARBA" id="ARBA00022692"/>
    </source>
</evidence>
<comment type="caution">
    <text evidence="10">The sequence shown here is derived from an EMBL/GenBank/DDBJ whole genome shotgun (WGS) entry which is preliminary data.</text>
</comment>
<dbReference type="GO" id="GO:0015648">
    <property type="term" value="F:lipid-linked peptidoglycan transporter activity"/>
    <property type="evidence" value="ECO:0007669"/>
    <property type="project" value="UniProtKB-UniRule"/>
</dbReference>
<accession>A0A1G2KPC1</accession>
<keyword evidence="3 8" id="KW-0812">Transmembrane</keyword>
<evidence type="ECO:0000256" key="5">
    <source>
        <dbReference type="ARBA" id="ARBA00022984"/>
    </source>
</evidence>
<evidence type="ECO:0000313" key="10">
    <source>
        <dbReference type="EMBL" id="OHA00289.1"/>
    </source>
</evidence>
<dbReference type="GO" id="GO:0071555">
    <property type="term" value="P:cell wall organization"/>
    <property type="evidence" value="ECO:0007669"/>
    <property type="project" value="UniProtKB-UniRule"/>
</dbReference>
<evidence type="ECO:0000256" key="6">
    <source>
        <dbReference type="ARBA" id="ARBA00022989"/>
    </source>
</evidence>
<keyword evidence="2 8" id="KW-1003">Cell membrane</keyword>
<dbReference type="InterPro" id="IPR051050">
    <property type="entry name" value="Lipid_II_flippase_MurJ/MviN"/>
</dbReference>
<dbReference type="AlphaFoldDB" id="A0A1G2KPC1"/>
<dbReference type="Pfam" id="PF03023">
    <property type="entry name" value="MurJ"/>
    <property type="match status" value="1"/>
</dbReference>
<dbReference type="UniPathway" id="UPA00219"/>
<dbReference type="GO" id="GO:0009252">
    <property type="term" value="P:peptidoglycan biosynthetic process"/>
    <property type="evidence" value="ECO:0007669"/>
    <property type="project" value="UniProtKB-UniRule"/>
</dbReference>
<feature type="transmembrane region" description="Helical" evidence="8">
    <location>
        <begin position="357"/>
        <end position="380"/>
    </location>
</feature>
<comment type="function">
    <text evidence="8 9">Involved in peptidoglycan biosynthesis. Transports lipid-linked peptidoglycan precursors from the inner to the outer leaflet of the cytoplasmic membrane.</text>
</comment>
<feature type="transmembrane region" description="Helical" evidence="8">
    <location>
        <begin position="319"/>
        <end position="337"/>
    </location>
</feature>
<dbReference type="CDD" id="cd13123">
    <property type="entry name" value="MATE_MurJ_like"/>
    <property type="match status" value="1"/>
</dbReference>
<feature type="transmembrane region" description="Helical" evidence="8">
    <location>
        <begin position="60"/>
        <end position="79"/>
    </location>
</feature>
<dbReference type="EMBL" id="MHQJ01000052">
    <property type="protein sequence ID" value="OHA00289.1"/>
    <property type="molecule type" value="Genomic_DNA"/>
</dbReference>
<keyword evidence="8 9" id="KW-0961">Cell wall biogenesis/degradation</keyword>
<dbReference type="HAMAP" id="MF_02078">
    <property type="entry name" value="MurJ_MviN"/>
    <property type="match status" value="1"/>
</dbReference>
<feature type="transmembrane region" description="Helical" evidence="8">
    <location>
        <begin position="431"/>
        <end position="459"/>
    </location>
</feature>
<dbReference type="PANTHER" id="PTHR47019">
    <property type="entry name" value="LIPID II FLIPPASE MURJ"/>
    <property type="match status" value="1"/>
</dbReference>
<comment type="subcellular location">
    <subcellularLocation>
        <location evidence="1 8">Cell membrane</location>
        <topology evidence="1 8">Multi-pass membrane protein</topology>
    </subcellularLocation>
</comment>
<evidence type="ECO:0000313" key="11">
    <source>
        <dbReference type="Proteomes" id="UP000177362"/>
    </source>
</evidence>
<feature type="transmembrane region" description="Helical" evidence="8">
    <location>
        <begin position="250"/>
        <end position="272"/>
    </location>
</feature>
<keyword evidence="4 8" id="KW-0133">Cell shape</keyword>
<feature type="transmembrane region" description="Helical" evidence="8">
    <location>
        <begin position="506"/>
        <end position="527"/>
    </location>
</feature>
<dbReference type="GO" id="GO:0034204">
    <property type="term" value="P:lipid translocation"/>
    <property type="evidence" value="ECO:0007669"/>
    <property type="project" value="TreeGrafter"/>
</dbReference>
<evidence type="ECO:0000256" key="2">
    <source>
        <dbReference type="ARBA" id="ARBA00022475"/>
    </source>
</evidence>
<feature type="transmembrane region" description="Helical" evidence="8">
    <location>
        <begin position="12"/>
        <end position="33"/>
    </location>
</feature>
<comment type="similarity">
    <text evidence="8 9">Belongs to the MurJ/MviN family.</text>
</comment>
<dbReference type="GO" id="GO:0008360">
    <property type="term" value="P:regulation of cell shape"/>
    <property type="evidence" value="ECO:0007669"/>
    <property type="project" value="UniProtKB-UniRule"/>
</dbReference>